<feature type="binding site" evidence="4 6">
    <location>
        <position position="118"/>
    </location>
    <ligand>
        <name>substrate</name>
    </ligand>
</feature>
<dbReference type="HAMAP" id="MF_00087">
    <property type="entry name" value="Glu_tRNA_reductase"/>
    <property type="match status" value="1"/>
</dbReference>
<feature type="binding site" evidence="4 6">
    <location>
        <begin position="112"/>
        <end position="114"/>
    </location>
    <ligand>
        <name>substrate</name>
    </ligand>
</feature>
<evidence type="ECO:0000256" key="7">
    <source>
        <dbReference type="PIRSR" id="PIRSR000445-3"/>
    </source>
</evidence>
<dbReference type="AlphaFoldDB" id="A0A1I5USM3"/>
<sequence length="402" mass="44225">MDIYKFCVAGINYKKADAELRSSFAVNNDQYSSILKNAPLFGLKEVFVLSTCNRTEIYGLTENADDLISLLCAETPGSAEAFAKSAYIKKGREAIEHLFDVAAGLDSQILGDYEIVGQIKSAAKFSRQHGFLGAYLDRLVNSVLQSSKLIKNNTALSGGTVSVAFAATQYIKKHVKNISDKKILLLGTGKIGSSACKNLVDYLGTKNIMLINRSPEKAIGLATELGLKTASIDNVENEVNAADIIVVATNAAEPVVLASHITSHQPKLIIDLSIPFNVEESVRHLPGVQLVNVDELSKLKDETLKKREAEVPKAKAIIAESMQDFIEWYYMRRHVPMLKDLKLKLKELHSYTFIPDADNPLCESKINIKIQRVVNETACKIKETNTKGCHYIAAINDFICTA</sequence>
<dbReference type="InterPro" id="IPR036291">
    <property type="entry name" value="NAD(P)-bd_dom_sf"/>
</dbReference>
<evidence type="ECO:0000256" key="6">
    <source>
        <dbReference type="PIRSR" id="PIRSR000445-2"/>
    </source>
</evidence>
<dbReference type="InterPro" id="IPR006151">
    <property type="entry name" value="Shikm_DH/Glu-tRNA_Rdtase"/>
</dbReference>
<dbReference type="PANTHER" id="PTHR43013:SF1">
    <property type="entry name" value="GLUTAMYL-TRNA REDUCTASE"/>
    <property type="match status" value="1"/>
</dbReference>
<reference evidence="11 12" key="1">
    <citation type="submission" date="2016-10" db="EMBL/GenBank/DDBJ databases">
        <authorList>
            <person name="de Groot N.N."/>
        </authorList>
    </citation>
    <scope>NUCLEOTIDE SEQUENCE [LARGE SCALE GENOMIC DNA]</scope>
    <source>
        <strain evidence="11 12">DSM 28286</strain>
    </source>
</reference>
<evidence type="ECO:0000256" key="2">
    <source>
        <dbReference type="ARBA" id="ARBA00023002"/>
    </source>
</evidence>
<comment type="catalytic activity">
    <reaction evidence="4">
        <text>(S)-4-amino-5-oxopentanoate + tRNA(Glu) + NADP(+) = L-glutamyl-tRNA(Glu) + NADPH + H(+)</text>
        <dbReference type="Rhea" id="RHEA:12344"/>
        <dbReference type="Rhea" id="RHEA-COMP:9663"/>
        <dbReference type="Rhea" id="RHEA-COMP:9680"/>
        <dbReference type="ChEBI" id="CHEBI:15378"/>
        <dbReference type="ChEBI" id="CHEBI:57501"/>
        <dbReference type="ChEBI" id="CHEBI:57783"/>
        <dbReference type="ChEBI" id="CHEBI:58349"/>
        <dbReference type="ChEBI" id="CHEBI:78442"/>
        <dbReference type="ChEBI" id="CHEBI:78520"/>
        <dbReference type="EC" id="1.2.1.70"/>
    </reaction>
</comment>
<proteinExistence type="inferred from homology"/>
<protein>
    <recommendedName>
        <fullName evidence="4">Glutamyl-tRNA reductase</fullName>
        <shortName evidence="4">GluTR</shortName>
        <ecNumber evidence="4">1.2.1.70</ecNumber>
    </recommendedName>
</protein>
<feature type="binding site" evidence="4 6">
    <location>
        <begin position="51"/>
        <end position="54"/>
    </location>
    <ligand>
        <name>substrate</name>
    </ligand>
</feature>
<comment type="pathway">
    <text evidence="4">Porphyrin-containing compound metabolism; protoporphyrin-IX biosynthesis; 5-aminolevulinate from L-glutamyl-tRNA(Glu): step 1/2.</text>
</comment>
<dbReference type="InterPro" id="IPR015895">
    <property type="entry name" value="4pyrrol_synth_GluRdtase_N"/>
</dbReference>
<keyword evidence="3 4" id="KW-0627">Porphyrin biosynthesis</keyword>
<feature type="domain" description="Quinate/shikimate 5-dehydrogenase/glutamyl-tRNA reductase" evidence="9">
    <location>
        <begin position="172"/>
        <end position="298"/>
    </location>
</feature>
<evidence type="ECO:0000313" key="11">
    <source>
        <dbReference type="EMBL" id="SFP98192.1"/>
    </source>
</evidence>
<comment type="miscellaneous">
    <text evidence="4">During catalysis, the active site Cys acts as a nucleophile attacking the alpha-carbonyl group of tRNA-bound glutamate with the formation of a thioester intermediate between enzyme and glutamate, and the concomitant release of tRNA(Glu). The thioester intermediate is finally reduced by direct hydride transfer from NADPH, to form the product GSA.</text>
</comment>
<keyword evidence="2 4" id="KW-0560">Oxidoreductase</keyword>
<feature type="site" description="Important for activity" evidence="4 8">
    <location>
        <position position="97"/>
    </location>
</feature>
<evidence type="ECO:0000256" key="8">
    <source>
        <dbReference type="PIRSR" id="PIRSR000445-4"/>
    </source>
</evidence>
<feature type="domain" description="Glutamyl-tRNA reductase N-terminal" evidence="10">
    <location>
        <begin position="10"/>
        <end position="154"/>
    </location>
</feature>
<dbReference type="GO" id="GO:0050661">
    <property type="term" value="F:NADP binding"/>
    <property type="evidence" value="ECO:0007669"/>
    <property type="project" value="InterPro"/>
</dbReference>
<gene>
    <name evidence="4" type="primary">hemA</name>
    <name evidence="11" type="ORF">SAMN05444277_10418</name>
</gene>
<keyword evidence="1 4" id="KW-0521">NADP</keyword>
<dbReference type="Gene3D" id="3.30.460.30">
    <property type="entry name" value="Glutamyl-tRNA reductase, N-terminal domain"/>
    <property type="match status" value="1"/>
</dbReference>
<dbReference type="STRING" id="1465490.SAMN05444277_10418"/>
<evidence type="ECO:0000256" key="4">
    <source>
        <dbReference type="HAMAP-Rule" id="MF_00087"/>
    </source>
</evidence>
<dbReference type="GO" id="GO:0008883">
    <property type="term" value="F:glutamyl-tRNA reductase activity"/>
    <property type="evidence" value="ECO:0007669"/>
    <property type="project" value="UniProtKB-UniRule"/>
</dbReference>
<dbReference type="PIRSF" id="PIRSF000445">
    <property type="entry name" value="4pyrrol_synth_GluRdtase"/>
    <property type="match status" value="1"/>
</dbReference>
<dbReference type="Pfam" id="PF01488">
    <property type="entry name" value="Shikimate_DH"/>
    <property type="match status" value="1"/>
</dbReference>
<dbReference type="Gene3D" id="3.40.50.720">
    <property type="entry name" value="NAD(P)-binding Rossmann-like Domain"/>
    <property type="match status" value="1"/>
</dbReference>
<comment type="subunit">
    <text evidence="4">Homodimer.</text>
</comment>
<keyword evidence="12" id="KW-1185">Reference proteome</keyword>
<dbReference type="RefSeq" id="WP_090657142.1">
    <property type="nucleotide sequence ID" value="NZ_FOXQ01000004.1"/>
</dbReference>
<feature type="active site" description="Nucleophile" evidence="4 5">
    <location>
        <position position="52"/>
    </location>
</feature>
<comment type="similarity">
    <text evidence="4">Belongs to the glutamyl-tRNA reductase family.</text>
</comment>
<dbReference type="Pfam" id="PF05201">
    <property type="entry name" value="GlutR_N"/>
    <property type="match status" value="1"/>
</dbReference>
<organism evidence="11 12">
    <name type="scientific">Parafilimonas terrae</name>
    <dbReference type="NCBI Taxonomy" id="1465490"/>
    <lineage>
        <taxon>Bacteria</taxon>
        <taxon>Pseudomonadati</taxon>
        <taxon>Bacteroidota</taxon>
        <taxon>Chitinophagia</taxon>
        <taxon>Chitinophagales</taxon>
        <taxon>Chitinophagaceae</taxon>
        <taxon>Parafilimonas</taxon>
    </lineage>
</organism>
<dbReference type="InterPro" id="IPR000343">
    <property type="entry name" value="4pyrrol_synth_GluRdtase"/>
</dbReference>
<dbReference type="PROSITE" id="PS00747">
    <property type="entry name" value="GLUTR"/>
    <property type="match status" value="1"/>
</dbReference>
<dbReference type="SUPFAM" id="SSF51735">
    <property type="entry name" value="NAD(P)-binding Rossmann-fold domains"/>
    <property type="match status" value="1"/>
</dbReference>
<dbReference type="OrthoDB" id="110209at2"/>
<evidence type="ECO:0000256" key="5">
    <source>
        <dbReference type="PIRSR" id="PIRSR000445-1"/>
    </source>
</evidence>
<name>A0A1I5USM3_9BACT</name>
<dbReference type="EMBL" id="FOXQ01000004">
    <property type="protein sequence ID" value="SFP98192.1"/>
    <property type="molecule type" value="Genomic_DNA"/>
</dbReference>
<evidence type="ECO:0000259" key="10">
    <source>
        <dbReference type="Pfam" id="PF05201"/>
    </source>
</evidence>
<dbReference type="GO" id="GO:0019353">
    <property type="term" value="P:protoporphyrinogen IX biosynthetic process from glutamate"/>
    <property type="evidence" value="ECO:0007669"/>
    <property type="project" value="TreeGrafter"/>
</dbReference>
<dbReference type="EC" id="1.2.1.70" evidence="4"/>
<feature type="binding site" evidence="4 6">
    <location>
        <position position="107"/>
    </location>
    <ligand>
        <name>substrate</name>
    </ligand>
</feature>
<dbReference type="NCBIfam" id="TIGR01035">
    <property type="entry name" value="hemA"/>
    <property type="match status" value="1"/>
</dbReference>
<dbReference type="InterPro" id="IPR036343">
    <property type="entry name" value="GluRdtase_N_sf"/>
</dbReference>
<dbReference type="FunFam" id="3.30.460.30:FF:000001">
    <property type="entry name" value="Glutamyl-tRNA reductase"/>
    <property type="match status" value="1"/>
</dbReference>
<dbReference type="InterPro" id="IPR018214">
    <property type="entry name" value="GluRdtase_CS"/>
</dbReference>
<evidence type="ECO:0000256" key="3">
    <source>
        <dbReference type="ARBA" id="ARBA00023244"/>
    </source>
</evidence>
<dbReference type="Proteomes" id="UP000199031">
    <property type="component" value="Unassembled WGS sequence"/>
</dbReference>
<comment type="domain">
    <text evidence="4">Possesses an unusual extended V-shaped dimeric structure with each monomer consisting of three distinct domains arranged along a curved 'spinal' alpha-helix. The N-terminal catalytic domain specifically recognizes the glutamate moiety of the substrate. The second domain is the NADPH-binding domain, and the third C-terminal domain is responsible for dimerization.</text>
</comment>
<comment type="function">
    <text evidence="4">Catalyzes the NADPH-dependent reduction of glutamyl-tRNA(Glu) to glutamate 1-semialdehyde (GSA).</text>
</comment>
<dbReference type="PANTHER" id="PTHR43013">
    <property type="entry name" value="GLUTAMYL-TRNA REDUCTASE"/>
    <property type="match status" value="1"/>
</dbReference>
<dbReference type="SUPFAM" id="SSF69742">
    <property type="entry name" value="Glutamyl tRNA-reductase catalytic, N-terminal domain"/>
    <property type="match status" value="1"/>
</dbReference>
<evidence type="ECO:0000256" key="1">
    <source>
        <dbReference type="ARBA" id="ARBA00022857"/>
    </source>
</evidence>
<feature type="binding site" evidence="4 7">
    <location>
        <begin position="187"/>
        <end position="192"/>
    </location>
    <ligand>
        <name>NADP(+)</name>
        <dbReference type="ChEBI" id="CHEBI:58349"/>
    </ligand>
</feature>
<evidence type="ECO:0000259" key="9">
    <source>
        <dbReference type="Pfam" id="PF01488"/>
    </source>
</evidence>
<accession>A0A1I5USM3</accession>
<dbReference type="UniPathway" id="UPA00251">
    <property type="reaction ID" value="UER00316"/>
</dbReference>
<evidence type="ECO:0000313" key="12">
    <source>
        <dbReference type="Proteomes" id="UP000199031"/>
    </source>
</evidence>